<comment type="PTM">
    <text evidence="9">Sulfation is important for activity and for the binding to a putative membrane receptor.</text>
</comment>
<reference evidence="10" key="1">
    <citation type="submission" date="2023-03" db="EMBL/GenBank/DDBJ databases">
        <title>Chromosome-scale reference genome and RAD-based genetic map of yellow starthistle (Centaurea solstitialis) reveal putative structural variation and QTLs associated with invader traits.</title>
        <authorList>
            <person name="Reatini B."/>
            <person name="Cang F.A."/>
            <person name="Jiang Q."/>
            <person name="Mckibben M.T.W."/>
            <person name="Barker M.S."/>
            <person name="Rieseberg L.H."/>
            <person name="Dlugosch K.M."/>
        </authorList>
    </citation>
    <scope>NUCLEOTIDE SEQUENCE</scope>
    <source>
        <strain evidence="10">CAN-66</strain>
        <tissue evidence="10">Leaf</tissue>
    </source>
</reference>
<keyword evidence="5 9" id="KW-0765">Sulfation</keyword>
<keyword evidence="11" id="KW-1185">Reference proteome</keyword>
<comment type="similarity">
    <text evidence="2 9">Belongs to the phytosulfokine family.</text>
</comment>
<dbReference type="PANTHER" id="PTHR33285">
    <property type="entry name" value="PHYTOSULFOKINES 3"/>
    <property type="match status" value="1"/>
</dbReference>
<organism evidence="10 11">
    <name type="scientific">Centaurea solstitialis</name>
    <name type="common">yellow star-thistle</name>
    <dbReference type="NCBI Taxonomy" id="347529"/>
    <lineage>
        <taxon>Eukaryota</taxon>
        <taxon>Viridiplantae</taxon>
        <taxon>Streptophyta</taxon>
        <taxon>Embryophyta</taxon>
        <taxon>Tracheophyta</taxon>
        <taxon>Spermatophyta</taxon>
        <taxon>Magnoliopsida</taxon>
        <taxon>eudicotyledons</taxon>
        <taxon>Gunneridae</taxon>
        <taxon>Pentapetalae</taxon>
        <taxon>asterids</taxon>
        <taxon>campanulids</taxon>
        <taxon>Asterales</taxon>
        <taxon>Asteraceae</taxon>
        <taxon>Carduoideae</taxon>
        <taxon>Cardueae</taxon>
        <taxon>Centaureinae</taxon>
        <taxon>Centaurea</taxon>
    </lineage>
</organism>
<dbReference type="GO" id="GO:0008083">
    <property type="term" value="F:growth factor activity"/>
    <property type="evidence" value="ECO:0007669"/>
    <property type="project" value="UniProtKB-UniRule"/>
</dbReference>
<evidence type="ECO:0000256" key="4">
    <source>
        <dbReference type="ARBA" id="ARBA00022525"/>
    </source>
</evidence>
<evidence type="ECO:0000256" key="3">
    <source>
        <dbReference type="ARBA" id="ARBA00022473"/>
    </source>
</evidence>
<evidence type="ECO:0000256" key="2">
    <source>
        <dbReference type="ARBA" id="ARBA00010781"/>
    </source>
</evidence>
<keyword evidence="3 9" id="KW-0217">Developmental protein</keyword>
<feature type="signal peptide" evidence="9">
    <location>
        <begin position="1"/>
        <end position="24"/>
    </location>
</feature>
<accession>A0AA38WSK8</accession>
<comment type="subcellular location">
    <subcellularLocation>
        <location evidence="1 9">Secreted</location>
    </subcellularLocation>
</comment>
<dbReference type="AlphaFoldDB" id="A0AA38WSK8"/>
<keyword evidence="7 9" id="KW-0221">Differentiation</keyword>
<proteinExistence type="inferred from homology"/>
<comment type="PTM">
    <text evidence="9">PSK-alpha is produced by endopeptidase digestion. PSK-beta is produced from PSK-alpha by exopeptidase digestion.</text>
</comment>
<dbReference type="GO" id="GO:0030154">
    <property type="term" value="P:cell differentiation"/>
    <property type="evidence" value="ECO:0007669"/>
    <property type="project" value="UniProtKB-UniRule"/>
</dbReference>
<evidence type="ECO:0000256" key="1">
    <source>
        <dbReference type="ARBA" id="ARBA00004613"/>
    </source>
</evidence>
<name>A0AA38WSK8_9ASTR</name>
<evidence type="ECO:0000256" key="9">
    <source>
        <dbReference type="RuleBase" id="RU368031"/>
    </source>
</evidence>
<feature type="chain" id="PRO_5041487773" description="Phytosulfokine" evidence="9">
    <location>
        <begin position="25"/>
        <end position="83"/>
    </location>
</feature>
<dbReference type="Proteomes" id="UP001172457">
    <property type="component" value="Chromosome 2"/>
</dbReference>
<keyword evidence="6 9" id="KW-0732">Signal</keyword>
<comment type="function">
    <text evidence="9">Promotes plant cell differentiation, organogenesis and somatic embryogenesis as well as cell proliferation.</text>
</comment>
<protein>
    <recommendedName>
        <fullName evidence="9">Phytosulfokine</fullName>
    </recommendedName>
    <component>
        <recommendedName>
            <fullName evidence="9">Phytosulfokine-alpha</fullName>
            <shortName evidence="9">PSK-alpha</shortName>
            <shortName evidence="9">Phytosulfokine-a</shortName>
        </recommendedName>
    </component>
    <component>
        <recommendedName>
            <fullName evidence="9">Phytosulfokine-beta</fullName>
            <shortName evidence="9">PSK-beta</shortName>
            <shortName evidence="9">Phytosulfokine-b</shortName>
        </recommendedName>
    </component>
</protein>
<evidence type="ECO:0000313" key="11">
    <source>
        <dbReference type="Proteomes" id="UP001172457"/>
    </source>
</evidence>
<evidence type="ECO:0000256" key="6">
    <source>
        <dbReference type="ARBA" id="ARBA00022729"/>
    </source>
</evidence>
<dbReference type="EMBL" id="JARYMX010000002">
    <property type="protein sequence ID" value="KAJ9562279.1"/>
    <property type="molecule type" value="Genomic_DNA"/>
</dbReference>
<evidence type="ECO:0000256" key="7">
    <source>
        <dbReference type="ARBA" id="ARBA00022782"/>
    </source>
</evidence>
<dbReference type="Pfam" id="PF06404">
    <property type="entry name" value="PSK"/>
    <property type="match status" value="1"/>
</dbReference>
<dbReference type="PANTHER" id="PTHR33285:SF55">
    <property type="entry name" value="PHYTOSULFOKINES 3"/>
    <property type="match status" value="1"/>
</dbReference>
<comment type="caution">
    <text evidence="10">The sequence shown here is derived from an EMBL/GenBank/DDBJ whole genome shotgun (WGS) entry which is preliminary data.</text>
</comment>
<dbReference type="GO" id="GO:0005576">
    <property type="term" value="C:extracellular region"/>
    <property type="evidence" value="ECO:0007669"/>
    <property type="project" value="UniProtKB-SubCell"/>
</dbReference>
<gene>
    <name evidence="10" type="ORF">OSB04_007439</name>
</gene>
<evidence type="ECO:0000256" key="5">
    <source>
        <dbReference type="ARBA" id="ARBA00022641"/>
    </source>
</evidence>
<sequence length="83" mass="9221">MSRATIVFLVLLFLVFSSIESAKARPLATLSDSTTSVTTAATKSQNKDFVEESCEGVEKEECLMRRTLADAHLDYIYTQSKKP</sequence>
<dbReference type="InterPro" id="IPR009438">
    <property type="entry name" value="Phytosulfokine"/>
</dbReference>
<keyword evidence="4 9" id="KW-0964">Secreted</keyword>
<keyword evidence="8 9" id="KW-0339">Growth factor</keyword>
<dbReference type="GO" id="GO:0008283">
    <property type="term" value="P:cell population proliferation"/>
    <property type="evidence" value="ECO:0007669"/>
    <property type="project" value="UniProtKB-UniRule"/>
</dbReference>
<evidence type="ECO:0000313" key="10">
    <source>
        <dbReference type="EMBL" id="KAJ9562279.1"/>
    </source>
</evidence>
<evidence type="ECO:0000256" key="8">
    <source>
        <dbReference type="ARBA" id="ARBA00023030"/>
    </source>
</evidence>